<proteinExistence type="predicted"/>
<sequence>MQKGKSEHIVISIYFLEAICCLFKGKVYELSLAERGRPEVKLITTDKAVEQMYLDVLQDYLFASFRMGGVGANTMLENKRLTIALRAFTDKHSLFKTGQTSKMDFWKSFQKAFLALDSAKWTFYEEKEIKKIEKANKTNEDYIVLILLKP</sequence>
<evidence type="ECO:0000313" key="1">
    <source>
        <dbReference type="EMBL" id="CAG2198770.1"/>
    </source>
</evidence>
<gene>
    <name evidence="1" type="ORF">MEDL_13507</name>
</gene>
<reference evidence="1" key="1">
    <citation type="submission" date="2021-03" db="EMBL/GenBank/DDBJ databases">
        <authorList>
            <person name="Bekaert M."/>
        </authorList>
    </citation>
    <scope>NUCLEOTIDE SEQUENCE</scope>
</reference>
<name>A0A8S3QTA1_MYTED</name>
<accession>A0A8S3QTA1</accession>
<dbReference type="EMBL" id="CAJPWZ010000698">
    <property type="protein sequence ID" value="CAG2198770.1"/>
    <property type="molecule type" value="Genomic_DNA"/>
</dbReference>
<protein>
    <submittedName>
        <fullName evidence="1">Uncharacterized protein</fullName>
    </submittedName>
</protein>
<dbReference type="AlphaFoldDB" id="A0A8S3QTA1"/>
<dbReference type="Proteomes" id="UP000683360">
    <property type="component" value="Unassembled WGS sequence"/>
</dbReference>
<evidence type="ECO:0000313" key="2">
    <source>
        <dbReference type="Proteomes" id="UP000683360"/>
    </source>
</evidence>
<organism evidence="1 2">
    <name type="scientific">Mytilus edulis</name>
    <name type="common">Blue mussel</name>
    <dbReference type="NCBI Taxonomy" id="6550"/>
    <lineage>
        <taxon>Eukaryota</taxon>
        <taxon>Metazoa</taxon>
        <taxon>Spiralia</taxon>
        <taxon>Lophotrochozoa</taxon>
        <taxon>Mollusca</taxon>
        <taxon>Bivalvia</taxon>
        <taxon>Autobranchia</taxon>
        <taxon>Pteriomorphia</taxon>
        <taxon>Mytilida</taxon>
        <taxon>Mytiloidea</taxon>
        <taxon>Mytilidae</taxon>
        <taxon>Mytilinae</taxon>
        <taxon>Mytilus</taxon>
    </lineage>
</organism>
<comment type="caution">
    <text evidence="1">The sequence shown here is derived from an EMBL/GenBank/DDBJ whole genome shotgun (WGS) entry which is preliminary data.</text>
</comment>
<dbReference type="OrthoDB" id="6192294at2759"/>
<keyword evidence="2" id="KW-1185">Reference proteome</keyword>